<evidence type="ECO:0000256" key="3">
    <source>
        <dbReference type="ARBA" id="ARBA00064542"/>
    </source>
</evidence>
<dbReference type="NCBIfam" id="TIGR00952">
    <property type="entry name" value="S15_bact"/>
    <property type="match status" value="1"/>
</dbReference>
<comment type="function">
    <text evidence="4 6">One of the primary rRNA binding proteins, it binds directly to 16S rRNA where it helps nucleate assembly of the platform of the 30S subunit by binding and bridging several RNA helices of the 16S rRNA.</text>
</comment>
<reference evidence="7 8" key="1">
    <citation type="journal article" date="2016" name="Nat. Commun.">
        <title>Thousands of microbial genomes shed light on interconnected biogeochemical processes in an aquifer system.</title>
        <authorList>
            <person name="Anantharaman K."/>
            <person name="Brown C.T."/>
            <person name="Hug L.A."/>
            <person name="Sharon I."/>
            <person name="Castelle C.J."/>
            <person name="Probst A.J."/>
            <person name="Thomas B.C."/>
            <person name="Singh A."/>
            <person name="Wilkins M.J."/>
            <person name="Karaoz U."/>
            <person name="Brodie E.L."/>
            <person name="Williams K.H."/>
            <person name="Hubbard S.S."/>
            <person name="Banfield J.F."/>
        </authorList>
    </citation>
    <scope>NUCLEOTIDE SEQUENCE [LARGE SCALE GENOMIC DNA]</scope>
</reference>
<dbReference type="EMBL" id="MGER01000067">
    <property type="protein sequence ID" value="OGL87632.1"/>
    <property type="molecule type" value="Genomic_DNA"/>
</dbReference>
<comment type="function">
    <text evidence="4">Forms an intersubunit bridge (bridge B4) with the 23S rRNA of the 50S subunit in the ribosome.</text>
</comment>
<dbReference type="AlphaFoldDB" id="A0A1F7VAT3"/>
<dbReference type="InterPro" id="IPR009068">
    <property type="entry name" value="uS15_NS1_RNA-bd_sf"/>
</dbReference>
<proteinExistence type="inferred from homology"/>
<comment type="subunit">
    <text evidence="3 4">Part of the 30S ribosomal subunit. Forms a bridge to the 50S subunit in the 70S ribosome, contacting the 23S rRNA.</text>
</comment>
<evidence type="ECO:0000313" key="8">
    <source>
        <dbReference type="Proteomes" id="UP000178264"/>
    </source>
</evidence>
<comment type="caution">
    <text evidence="7">The sequence shown here is derived from an EMBL/GenBank/DDBJ whole genome shotgun (WGS) entry which is preliminary data.</text>
</comment>
<evidence type="ECO:0000256" key="6">
    <source>
        <dbReference type="RuleBase" id="RU004524"/>
    </source>
</evidence>
<dbReference type="PROSITE" id="PS00362">
    <property type="entry name" value="RIBOSOMAL_S15"/>
    <property type="match status" value="1"/>
</dbReference>
<dbReference type="SMART" id="SM01387">
    <property type="entry name" value="Ribosomal_S15"/>
    <property type="match status" value="1"/>
</dbReference>
<sequence>MLTKKKKDAVIKKFRTHEHDTGSPEVQIAVLTEEMKELSEHLKLHRHDFSSRRGLLRKVSLRRRLLRYLQRENEARYEELAKKLKLKRLPAFTKDATLKQMDDEPFIETPVGEEGPKEETK</sequence>
<dbReference type="PANTHER" id="PTHR23321:SF26">
    <property type="entry name" value="SMALL RIBOSOMAL SUBUNIT PROTEIN US15M"/>
    <property type="match status" value="1"/>
</dbReference>
<dbReference type="InterPro" id="IPR005290">
    <property type="entry name" value="Ribosomal_uS15_bac-type"/>
</dbReference>
<evidence type="ECO:0000256" key="1">
    <source>
        <dbReference type="ARBA" id="ARBA00022980"/>
    </source>
</evidence>
<keyword evidence="4 6" id="KW-0699">rRNA-binding</keyword>
<keyword evidence="2 4" id="KW-0687">Ribonucleoprotein</keyword>
<keyword evidence="1 4" id="KW-0689">Ribosomal protein</keyword>
<gene>
    <name evidence="4" type="primary">rpsO</name>
    <name evidence="7" type="ORF">A3I42_04770</name>
</gene>
<organism evidence="7 8">
    <name type="scientific">Candidatus Uhrbacteria bacterium RIFCSPLOWO2_02_FULL_49_11</name>
    <dbReference type="NCBI Taxonomy" id="1802409"/>
    <lineage>
        <taxon>Bacteria</taxon>
        <taxon>Candidatus Uhriibacteriota</taxon>
    </lineage>
</organism>
<keyword evidence="4 6" id="KW-0694">RNA-binding</keyword>
<dbReference type="Gene3D" id="1.10.287.10">
    <property type="entry name" value="S15/NS1, RNA-binding"/>
    <property type="match status" value="1"/>
</dbReference>
<dbReference type="CDD" id="cd00353">
    <property type="entry name" value="Ribosomal_S15p_S13e"/>
    <property type="match status" value="1"/>
</dbReference>
<dbReference type="GO" id="GO:0019843">
    <property type="term" value="F:rRNA binding"/>
    <property type="evidence" value="ECO:0007669"/>
    <property type="project" value="UniProtKB-UniRule"/>
</dbReference>
<evidence type="ECO:0000256" key="2">
    <source>
        <dbReference type="ARBA" id="ARBA00023274"/>
    </source>
</evidence>
<name>A0A1F7VAT3_9BACT</name>
<dbReference type="InterPro" id="IPR000589">
    <property type="entry name" value="Ribosomal_uS15"/>
</dbReference>
<dbReference type="GO" id="GO:0003735">
    <property type="term" value="F:structural constituent of ribosome"/>
    <property type="evidence" value="ECO:0007669"/>
    <property type="project" value="InterPro"/>
</dbReference>
<protein>
    <recommendedName>
        <fullName evidence="4">Small ribosomal subunit protein uS15</fullName>
    </recommendedName>
</protein>
<accession>A0A1F7VAT3</accession>
<evidence type="ECO:0000256" key="4">
    <source>
        <dbReference type="HAMAP-Rule" id="MF_01343"/>
    </source>
</evidence>
<dbReference type="PANTHER" id="PTHR23321">
    <property type="entry name" value="RIBOSOMAL PROTEIN S15, BACTERIAL AND ORGANELLAR"/>
    <property type="match status" value="1"/>
</dbReference>
<evidence type="ECO:0000313" key="7">
    <source>
        <dbReference type="EMBL" id="OGL87632.1"/>
    </source>
</evidence>
<dbReference type="GO" id="GO:0022627">
    <property type="term" value="C:cytosolic small ribosomal subunit"/>
    <property type="evidence" value="ECO:0007669"/>
    <property type="project" value="TreeGrafter"/>
</dbReference>
<dbReference type="HAMAP" id="MF_01343_B">
    <property type="entry name" value="Ribosomal_uS15_B"/>
    <property type="match status" value="1"/>
</dbReference>
<evidence type="ECO:0000256" key="5">
    <source>
        <dbReference type="RuleBase" id="RU003919"/>
    </source>
</evidence>
<dbReference type="Pfam" id="PF00312">
    <property type="entry name" value="Ribosomal_S15"/>
    <property type="match status" value="1"/>
</dbReference>
<dbReference type="Proteomes" id="UP000178264">
    <property type="component" value="Unassembled WGS sequence"/>
</dbReference>
<dbReference type="SUPFAM" id="SSF47060">
    <property type="entry name" value="S15/NS1 RNA-binding domain"/>
    <property type="match status" value="1"/>
</dbReference>
<dbReference type="GO" id="GO:0006412">
    <property type="term" value="P:translation"/>
    <property type="evidence" value="ECO:0007669"/>
    <property type="project" value="UniProtKB-UniRule"/>
</dbReference>
<comment type="similarity">
    <text evidence="4 5">Belongs to the universal ribosomal protein uS15 family.</text>
</comment>
<dbReference type="FunFam" id="1.10.287.10:FF:000002">
    <property type="entry name" value="30S ribosomal protein S15"/>
    <property type="match status" value="1"/>
</dbReference>